<keyword evidence="2" id="KW-0560">Oxidoreductase</keyword>
<keyword evidence="5" id="KW-1185">Reference proteome</keyword>
<evidence type="ECO:0000313" key="5">
    <source>
        <dbReference type="Proteomes" id="UP001165189"/>
    </source>
</evidence>
<dbReference type="PANTHER" id="PTHR48106:SF18">
    <property type="entry name" value="QUINONE OXIDOREDUCTASE PIG3"/>
    <property type="match status" value="1"/>
</dbReference>
<gene>
    <name evidence="4" type="ORF">Aory05_000077300</name>
</gene>
<dbReference type="PANTHER" id="PTHR48106">
    <property type="entry name" value="QUINONE OXIDOREDUCTASE PIG3-RELATED"/>
    <property type="match status" value="1"/>
</dbReference>
<evidence type="ECO:0000256" key="1">
    <source>
        <dbReference type="ARBA" id="ARBA00022857"/>
    </source>
</evidence>
<dbReference type="InterPro" id="IPR020843">
    <property type="entry name" value="ER"/>
</dbReference>
<dbReference type="Pfam" id="PF00107">
    <property type="entry name" value="ADH_zinc_N"/>
    <property type="match status" value="1"/>
</dbReference>
<dbReference type="SUPFAM" id="SSF51735">
    <property type="entry name" value="NAD(P)-binding Rossmann-fold domains"/>
    <property type="match status" value="1"/>
</dbReference>
<dbReference type="Gene3D" id="3.40.50.720">
    <property type="entry name" value="NAD(P)-binding Rossmann-like Domain"/>
    <property type="match status" value="1"/>
</dbReference>
<organism evidence="4 5">
    <name type="scientific">Aspergillus oryzae var. brunneus</name>
    <dbReference type="NCBI Taxonomy" id="332754"/>
    <lineage>
        <taxon>Eukaryota</taxon>
        <taxon>Fungi</taxon>
        <taxon>Dikarya</taxon>
        <taxon>Ascomycota</taxon>
        <taxon>Pezizomycotina</taxon>
        <taxon>Eurotiomycetes</taxon>
        <taxon>Eurotiomycetidae</taxon>
        <taxon>Eurotiales</taxon>
        <taxon>Aspergillaceae</taxon>
        <taxon>Aspergillus</taxon>
        <taxon>Aspergillus subgen. Circumdati</taxon>
    </lineage>
</organism>
<evidence type="ECO:0000259" key="3">
    <source>
        <dbReference type="SMART" id="SM00829"/>
    </source>
</evidence>
<comment type="caution">
    <text evidence="4">The sequence shown here is derived from an EMBL/GenBank/DDBJ whole genome shotgun (WGS) entry which is preliminary data.</text>
</comment>
<sequence>MKVKSRARPACTQCLSTKRRCPGYEDVTFVSPNTTGPRRLVSSKSPPKEPETLSSTAMAMVHVRSSTNGLTLNLSNAWWSTDEDVYALVTEYFAPEPHGRWQDFRVDQSPSATASPWLEVLPLLLDRSRSTSRGASLLSASLKTLGYSIASKGGNGSTRSQWEISRAEYYSKAVHCLKHDLNEGTGVCDESAAAIMCLSMAEACQSRQDTFLSADEWRVIPFLSHAASPLQILLGHGSILPSLLQKSQSLQLLSGAEKDSMAGDILTALIVTLQELDAWEQSMQSTVSGPLFWSSPASATSPGTVQTTKSCIWFPSLSMATALTYLWAFRAVCFSQVAQVLSFDQALASRTDWIWTCLDISGTQNCREKALAFHTMICQSIPFFMQDKMKFYGAASVTLPLMVTQTVLFSKGPATAMYVTDIARPVPIPGQVLVKIRAFGLNRMDILQREGLYPLPSYAPETMGVEFSGVIEQLGDEATAMESGFKCGDEVFGLAYGGTYISHGTGASGFCHWAKSGWGFVRNQQHNQKAYGGRTGAYAEYIVVSTKTLFHKPAQLSWEEAAGIPETWMTATQALLLIGEFQSGQSVLWHAGASSVSIAGIQLAKARGASAIYATAGSPEKIHFLEQELGVTKAFNYKTDKWAAELQKLTTGVNLVVDFIGAPYFQNNLDIAARDGRIILLGLMGGAKLPEGVNIAPLLYKRLRLEASGLRSRDLEYQKTLRDMLVDYALPKFCDRSFKVHIEKVFQFEDIVEAHQLLEKNQTKGKIICMIGSQ</sequence>
<dbReference type="InterPro" id="IPR036291">
    <property type="entry name" value="NAD(P)-bd_dom_sf"/>
</dbReference>
<feature type="domain" description="Enoyl reductase (ER)" evidence="3">
    <location>
        <begin position="412"/>
        <end position="769"/>
    </location>
</feature>
<dbReference type="EMBL" id="BSYB01000002">
    <property type="protein sequence ID" value="GMG41581.1"/>
    <property type="molecule type" value="Genomic_DNA"/>
</dbReference>
<dbReference type="SUPFAM" id="SSF50129">
    <property type="entry name" value="GroES-like"/>
    <property type="match status" value="1"/>
</dbReference>
<proteinExistence type="predicted"/>
<dbReference type="InterPro" id="IPR013149">
    <property type="entry name" value="ADH-like_C"/>
</dbReference>
<evidence type="ECO:0000313" key="4">
    <source>
        <dbReference type="EMBL" id="GMG41581.1"/>
    </source>
</evidence>
<keyword evidence="1" id="KW-0521">NADP</keyword>
<dbReference type="CDD" id="cd05276">
    <property type="entry name" value="p53_inducible_oxidoreductase"/>
    <property type="match status" value="1"/>
</dbReference>
<dbReference type="Gene3D" id="3.90.180.10">
    <property type="entry name" value="Medium-chain alcohol dehydrogenases, catalytic domain"/>
    <property type="match status" value="2"/>
</dbReference>
<accession>A0ABQ6KEN9</accession>
<dbReference type="InterPro" id="IPR011032">
    <property type="entry name" value="GroES-like_sf"/>
</dbReference>
<reference evidence="4" key="1">
    <citation type="submission" date="2023-04" db="EMBL/GenBank/DDBJ databases">
        <title>Aspergillus oryzae var. brunneus NBRC 4377.</title>
        <authorList>
            <person name="Ichikawa N."/>
            <person name="Sato H."/>
            <person name="Tonouchi N."/>
        </authorList>
    </citation>
    <scope>NUCLEOTIDE SEQUENCE</scope>
    <source>
        <strain evidence="4">NBRC 4377</strain>
    </source>
</reference>
<evidence type="ECO:0000256" key="2">
    <source>
        <dbReference type="ARBA" id="ARBA00023002"/>
    </source>
</evidence>
<dbReference type="Pfam" id="PF08240">
    <property type="entry name" value="ADH_N"/>
    <property type="match status" value="1"/>
</dbReference>
<dbReference type="Proteomes" id="UP001165189">
    <property type="component" value="Unassembled WGS sequence"/>
</dbReference>
<dbReference type="InterPro" id="IPR013154">
    <property type="entry name" value="ADH-like_N"/>
</dbReference>
<protein>
    <submittedName>
        <fullName evidence="4">Unnamed protein product</fullName>
    </submittedName>
</protein>
<dbReference type="InterPro" id="IPR014189">
    <property type="entry name" value="Quinone_OxRdtase_PIG3"/>
</dbReference>
<dbReference type="SMART" id="SM00829">
    <property type="entry name" value="PKS_ER"/>
    <property type="match status" value="1"/>
</dbReference>
<name>A0ABQ6KEN9_ASPOZ</name>